<dbReference type="InterPro" id="IPR045864">
    <property type="entry name" value="aa-tRNA-synth_II/BPL/LPL"/>
</dbReference>
<dbReference type="EMBL" id="JAPOHA010000007">
    <property type="protein sequence ID" value="MCY1714179.1"/>
    <property type="molecule type" value="Genomic_DNA"/>
</dbReference>
<dbReference type="Gene3D" id="3.30.930.10">
    <property type="entry name" value="Bira Bifunctional Protein, Domain 2"/>
    <property type="match status" value="1"/>
</dbReference>
<proteinExistence type="inferred from homology"/>
<comment type="similarity">
    <text evidence="5">Belongs to the biotin--protein ligase family.</text>
</comment>
<dbReference type="Pfam" id="PF03099">
    <property type="entry name" value="BPL_LplA_LipB"/>
    <property type="match status" value="1"/>
</dbReference>
<dbReference type="InterPro" id="IPR004408">
    <property type="entry name" value="Biotin_CoA_COase_ligase"/>
</dbReference>
<dbReference type="InterPro" id="IPR004143">
    <property type="entry name" value="BPL_LPL_catalytic"/>
</dbReference>
<dbReference type="PROSITE" id="PS51733">
    <property type="entry name" value="BPL_LPL_CATALYTIC"/>
    <property type="match status" value="1"/>
</dbReference>
<keyword evidence="5" id="KW-0804">Transcription</keyword>
<evidence type="ECO:0000256" key="2">
    <source>
        <dbReference type="ARBA" id="ARBA00022741"/>
    </source>
</evidence>
<dbReference type="InterPro" id="IPR036390">
    <property type="entry name" value="WH_DNA-bd_sf"/>
</dbReference>
<dbReference type="SUPFAM" id="SSF55681">
    <property type="entry name" value="Class II aaRS and biotin synthetases"/>
    <property type="match status" value="1"/>
</dbReference>
<evidence type="ECO:0000256" key="3">
    <source>
        <dbReference type="ARBA" id="ARBA00022840"/>
    </source>
</evidence>
<comment type="caution">
    <text evidence="5">Lacks conserved residue(s) required for the propagation of feature annotation.</text>
</comment>
<keyword evidence="8" id="KW-1185">Reference proteome</keyword>
<keyword evidence="3 5" id="KW-0067">ATP-binding</keyword>
<dbReference type="InterPro" id="IPR030855">
    <property type="entry name" value="Bifunct_BirA"/>
</dbReference>
<feature type="binding site" evidence="5">
    <location>
        <position position="115"/>
    </location>
    <ligand>
        <name>biotin</name>
        <dbReference type="ChEBI" id="CHEBI:57586"/>
    </ligand>
</feature>
<keyword evidence="5" id="KW-0238">DNA-binding</keyword>
<dbReference type="Gene3D" id="2.30.30.100">
    <property type="match status" value="1"/>
</dbReference>
<keyword evidence="5" id="KW-0805">Transcription regulation</keyword>
<dbReference type="InterPro" id="IPR036388">
    <property type="entry name" value="WH-like_DNA-bd_sf"/>
</dbReference>
<dbReference type="HAMAP" id="MF_00978">
    <property type="entry name" value="Bifunct_BirA"/>
    <property type="match status" value="1"/>
</dbReference>
<keyword evidence="5" id="KW-0678">Repressor</keyword>
<dbReference type="NCBIfam" id="TIGR00121">
    <property type="entry name" value="birA_ligase"/>
    <property type="match status" value="1"/>
</dbReference>
<dbReference type="RefSeq" id="WP_268058230.1">
    <property type="nucleotide sequence ID" value="NZ_JAPOHA010000007.1"/>
</dbReference>
<evidence type="ECO:0000259" key="6">
    <source>
        <dbReference type="PROSITE" id="PS51733"/>
    </source>
</evidence>
<evidence type="ECO:0000256" key="4">
    <source>
        <dbReference type="ARBA" id="ARBA00023267"/>
    </source>
</evidence>
<keyword evidence="2 5" id="KW-0547">Nucleotide-binding</keyword>
<keyword evidence="4 5" id="KW-0092">Biotin</keyword>
<accession>A0ABT4BTJ2</accession>
<feature type="binding site" evidence="5">
    <location>
        <begin position="91"/>
        <end position="93"/>
    </location>
    <ligand>
        <name>biotin</name>
        <dbReference type="ChEBI" id="CHEBI:57586"/>
    </ligand>
</feature>
<protein>
    <recommendedName>
        <fullName evidence="5">Bifunctional ligase/repressor BirA</fullName>
    </recommendedName>
    <alternativeName>
        <fullName evidence="5">Biotin--[acetyl-CoA-carboxylase] ligase</fullName>
        <ecNumber evidence="5">6.3.4.15</ecNumber>
    </alternativeName>
    <alternativeName>
        <fullName evidence="5">Biotin--protein ligase</fullName>
    </alternativeName>
    <alternativeName>
        <fullName evidence="5">Biotin-[acetyl-CoA carboxylase] synthetase</fullName>
    </alternativeName>
</protein>
<comment type="catalytic activity">
    <reaction evidence="5">
        <text>biotin + L-lysyl-[protein] + ATP = N(6)-biotinyl-L-lysyl-[protein] + AMP + diphosphate + H(+)</text>
        <dbReference type="Rhea" id="RHEA:11756"/>
        <dbReference type="Rhea" id="RHEA-COMP:9752"/>
        <dbReference type="Rhea" id="RHEA-COMP:10505"/>
        <dbReference type="ChEBI" id="CHEBI:15378"/>
        <dbReference type="ChEBI" id="CHEBI:29969"/>
        <dbReference type="ChEBI" id="CHEBI:30616"/>
        <dbReference type="ChEBI" id="CHEBI:33019"/>
        <dbReference type="ChEBI" id="CHEBI:57586"/>
        <dbReference type="ChEBI" id="CHEBI:83144"/>
        <dbReference type="ChEBI" id="CHEBI:456215"/>
        <dbReference type="EC" id="6.3.4.15"/>
    </reaction>
</comment>
<dbReference type="EC" id="6.3.4.15" evidence="5"/>
<feature type="DNA-binding region" description="H-T-H motif" evidence="5">
    <location>
        <begin position="20"/>
        <end position="39"/>
    </location>
</feature>
<gene>
    <name evidence="5" type="primary">birA</name>
    <name evidence="7" type="ORF">OUY18_07930</name>
</gene>
<evidence type="ECO:0000313" key="8">
    <source>
        <dbReference type="Proteomes" id="UP001082703"/>
    </source>
</evidence>
<name>A0ABT4BTJ2_9FIRM</name>
<dbReference type="SUPFAM" id="SSF50037">
    <property type="entry name" value="C-terminal domain of transcriptional repressors"/>
    <property type="match status" value="1"/>
</dbReference>
<keyword evidence="1 5" id="KW-0436">Ligase</keyword>
<reference evidence="7 8" key="1">
    <citation type="submission" date="2022-11" db="EMBL/GenBank/DDBJ databases">
        <authorList>
            <person name="Caiyu Z."/>
        </authorList>
    </citation>
    <scope>NUCLEOTIDE SEQUENCE [LARGE SCALE GENOMIC DNA]</scope>
    <source>
        <strain evidence="7 8">YR-4</strain>
    </source>
</reference>
<dbReference type="Gene3D" id="1.10.10.10">
    <property type="entry name" value="Winged helix-like DNA-binding domain superfamily/Winged helix DNA-binding domain"/>
    <property type="match status" value="1"/>
</dbReference>
<dbReference type="Proteomes" id="UP001082703">
    <property type="component" value="Unassembled WGS sequence"/>
</dbReference>
<dbReference type="PANTHER" id="PTHR12835">
    <property type="entry name" value="BIOTIN PROTEIN LIGASE"/>
    <property type="match status" value="1"/>
</dbReference>
<comment type="function">
    <text evidence="5">Acts both as a biotin--[acetyl-CoA-carboxylase] ligase and a repressor.</text>
</comment>
<evidence type="ECO:0000313" key="7">
    <source>
        <dbReference type="EMBL" id="MCY1714179.1"/>
    </source>
</evidence>
<dbReference type="InterPro" id="IPR003142">
    <property type="entry name" value="BPL_C"/>
</dbReference>
<feature type="binding site" evidence="5">
    <location>
        <position position="186"/>
    </location>
    <ligand>
        <name>biotin</name>
        <dbReference type="ChEBI" id="CHEBI:57586"/>
    </ligand>
</feature>
<dbReference type="Pfam" id="PF02237">
    <property type="entry name" value="BPL_C"/>
    <property type="match status" value="1"/>
</dbReference>
<dbReference type="GO" id="GO:0004077">
    <property type="term" value="F:biotin--[biotin carboxyl-carrier protein] ligase activity"/>
    <property type="evidence" value="ECO:0007669"/>
    <property type="project" value="UniProtKB-EC"/>
</dbReference>
<sequence>MNTKEEILNILIRNNGYVSGEEISESLHISRTAVWKVINTLRNGGYAIESVTNRGYKLVSCPDRITPEEIALGLKTKLLANEIYCYDLIDSTNEEAKRKALAGAPDGSLFVTEQQSGGKGRLGRSWTSPAGQGLWFTILLRSSLLPSQVASITLLAGLAVCRAVRKATGCAAMIKWPNDIVIGSKKICGILTEMAAEMDRIEYVAVGIGVNVNNENFPEELSAKATSLRLESGSFVRRVPLLQEILLEFETVLNDYPLHPESLLNEYKTQCVSLNRRVGFTRANQKMTGVAEDISPSGELIVRSDDGVLYPVYSGEVTVQGIYGE</sequence>
<evidence type="ECO:0000256" key="5">
    <source>
        <dbReference type="HAMAP-Rule" id="MF_00978"/>
    </source>
</evidence>
<feature type="domain" description="BPL/LPL catalytic" evidence="6">
    <location>
        <begin position="68"/>
        <end position="257"/>
    </location>
</feature>
<evidence type="ECO:0000256" key="1">
    <source>
        <dbReference type="ARBA" id="ARBA00022598"/>
    </source>
</evidence>
<dbReference type="CDD" id="cd16442">
    <property type="entry name" value="BPL"/>
    <property type="match status" value="1"/>
</dbReference>
<dbReference type="InterPro" id="IPR008988">
    <property type="entry name" value="Transcriptional_repressor_C"/>
</dbReference>
<dbReference type="InterPro" id="IPR013196">
    <property type="entry name" value="HTH_11"/>
</dbReference>
<dbReference type="SUPFAM" id="SSF46785">
    <property type="entry name" value="Winged helix' DNA-binding domain"/>
    <property type="match status" value="1"/>
</dbReference>
<dbReference type="Pfam" id="PF08279">
    <property type="entry name" value="HTH_11"/>
    <property type="match status" value="1"/>
</dbReference>
<dbReference type="PANTHER" id="PTHR12835:SF5">
    <property type="entry name" value="BIOTIN--PROTEIN LIGASE"/>
    <property type="match status" value="1"/>
</dbReference>
<comment type="caution">
    <text evidence="7">The sequence shown here is derived from an EMBL/GenBank/DDBJ whole genome shotgun (WGS) entry which is preliminary data.</text>
</comment>
<organism evidence="7 8">
    <name type="scientific">Caproiciproducens galactitolivorans</name>
    <dbReference type="NCBI Taxonomy" id="642589"/>
    <lineage>
        <taxon>Bacteria</taxon>
        <taxon>Bacillati</taxon>
        <taxon>Bacillota</taxon>
        <taxon>Clostridia</taxon>
        <taxon>Eubacteriales</taxon>
        <taxon>Acutalibacteraceae</taxon>
        <taxon>Caproiciproducens</taxon>
    </lineage>
</organism>